<reference evidence="6" key="1">
    <citation type="submission" date="2018-01" db="EMBL/GenBank/DDBJ databases">
        <authorList>
            <person name="Mao J.F."/>
        </authorList>
    </citation>
    <scope>NUCLEOTIDE SEQUENCE</scope>
    <source>
        <strain evidence="6">Huo1</strain>
        <tissue evidence="6">Leaf</tissue>
    </source>
</reference>
<evidence type="ECO:0000256" key="1">
    <source>
        <dbReference type="ARBA" id="ARBA00006643"/>
    </source>
</evidence>
<comment type="caution">
    <text evidence="6">The sequence shown here is derived from an EMBL/GenBank/DDBJ whole genome shotgun (WGS) entry which is preliminary data.</text>
</comment>
<feature type="repeat" description="PPR" evidence="3">
    <location>
        <begin position="551"/>
        <end position="585"/>
    </location>
</feature>
<dbReference type="Gene3D" id="1.25.40.10">
    <property type="entry name" value="Tetratricopeptide repeat domain"/>
    <property type="match status" value="5"/>
</dbReference>
<evidence type="ECO:0000256" key="4">
    <source>
        <dbReference type="SAM" id="MobiDB-lite"/>
    </source>
</evidence>
<dbReference type="InterPro" id="IPR011990">
    <property type="entry name" value="TPR-like_helical_dom_sf"/>
</dbReference>
<dbReference type="GO" id="GO:0003723">
    <property type="term" value="F:RNA binding"/>
    <property type="evidence" value="ECO:0007669"/>
    <property type="project" value="InterPro"/>
</dbReference>
<feature type="region of interest" description="Disordered" evidence="4">
    <location>
        <begin position="1"/>
        <end position="24"/>
    </location>
</feature>
<comment type="similarity">
    <text evidence="1">Belongs to the PPR family. PCMP-H subfamily.</text>
</comment>
<reference evidence="6" key="2">
    <citation type="submission" date="2020-08" db="EMBL/GenBank/DDBJ databases">
        <title>Plant Genome Project.</title>
        <authorList>
            <person name="Zhang R.-G."/>
        </authorList>
    </citation>
    <scope>NUCLEOTIDE SEQUENCE</scope>
    <source>
        <strain evidence="6">Huo1</strain>
        <tissue evidence="6">Leaf</tissue>
    </source>
</reference>
<dbReference type="Pfam" id="PF01535">
    <property type="entry name" value="PPR"/>
    <property type="match status" value="3"/>
</dbReference>
<dbReference type="InterPro" id="IPR046848">
    <property type="entry name" value="E_motif"/>
</dbReference>
<dbReference type="GO" id="GO:0009451">
    <property type="term" value="P:RNA modification"/>
    <property type="evidence" value="ECO:0007669"/>
    <property type="project" value="InterPro"/>
</dbReference>
<dbReference type="FunFam" id="1.25.40.10:FF:000073">
    <property type="entry name" value="Pentatricopeptide repeat-containing protein chloroplastic"/>
    <property type="match status" value="1"/>
</dbReference>
<keyword evidence="7" id="KW-1185">Reference proteome</keyword>
<dbReference type="Pfam" id="PF14432">
    <property type="entry name" value="DYW_deaminase"/>
    <property type="match status" value="1"/>
</dbReference>
<dbReference type="InterPro" id="IPR002885">
    <property type="entry name" value="PPR_rpt"/>
</dbReference>
<accession>A0A8X8ZQ03</accession>
<evidence type="ECO:0000313" key="6">
    <source>
        <dbReference type="EMBL" id="KAG6412902.1"/>
    </source>
</evidence>
<dbReference type="Proteomes" id="UP000298416">
    <property type="component" value="Unassembled WGS sequence"/>
</dbReference>
<feature type="repeat" description="PPR" evidence="3">
    <location>
        <begin position="247"/>
        <end position="277"/>
    </location>
</feature>
<dbReference type="Pfam" id="PF20431">
    <property type="entry name" value="E_motif"/>
    <property type="match status" value="1"/>
</dbReference>
<gene>
    <name evidence="6" type="ORF">SASPL_125597</name>
</gene>
<protein>
    <recommendedName>
        <fullName evidence="5">DYW domain-containing protein</fullName>
    </recommendedName>
</protein>
<evidence type="ECO:0000313" key="7">
    <source>
        <dbReference type="Proteomes" id="UP000298416"/>
    </source>
</evidence>
<dbReference type="PANTHER" id="PTHR47926:SF512">
    <property type="entry name" value="REPEAT (PPR) SUPERFAMILY PROTEIN, PUTATIVE-RELATED"/>
    <property type="match status" value="1"/>
</dbReference>
<keyword evidence="2" id="KW-0677">Repeat</keyword>
<feature type="repeat" description="PPR" evidence="3">
    <location>
        <begin position="384"/>
        <end position="418"/>
    </location>
</feature>
<dbReference type="InterPro" id="IPR046960">
    <property type="entry name" value="PPR_At4g14850-like_plant"/>
</dbReference>
<feature type="repeat" description="PPR" evidence="3">
    <location>
        <begin position="146"/>
        <end position="180"/>
    </location>
</feature>
<evidence type="ECO:0000256" key="2">
    <source>
        <dbReference type="ARBA" id="ARBA00022737"/>
    </source>
</evidence>
<proteinExistence type="inferred from homology"/>
<feature type="domain" description="DYW" evidence="5">
    <location>
        <begin position="768"/>
        <end position="841"/>
    </location>
</feature>
<feature type="repeat" description="PPR" evidence="3">
    <location>
        <begin position="353"/>
        <end position="383"/>
    </location>
</feature>
<dbReference type="FunFam" id="1.25.40.10:FF:002102">
    <property type="entry name" value="Pentatricopeptide repeat-containing protein103"/>
    <property type="match status" value="1"/>
</dbReference>
<feature type="compositionally biased region" description="Low complexity" evidence="4">
    <location>
        <begin position="9"/>
        <end position="21"/>
    </location>
</feature>
<evidence type="ECO:0000259" key="5">
    <source>
        <dbReference type="Pfam" id="PF14432"/>
    </source>
</evidence>
<dbReference type="Pfam" id="PF13041">
    <property type="entry name" value="PPR_2"/>
    <property type="match status" value="3"/>
</dbReference>
<organism evidence="6">
    <name type="scientific">Salvia splendens</name>
    <name type="common">Scarlet sage</name>
    <dbReference type="NCBI Taxonomy" id="180675"/>
    <lineage>
        <taxon>Eukaryota</taxon>
        <taxon>Viridiplantae</taxon>
        <taxon>Streptophyta</taxon>
        <taxon>Embryophyta</taxon>
        <taxon>Tracheophyta</taxon>
        <taxon>Spermatophyta</taxon>
        <taxon>Magnoliopsida</taxon>
        <taxon>eudicotyledons</taxon>
        <taxon>Gunneridae</taxon>
        <taxon>Pentapetalae</taxon>
        <taxon>asterids</taxon>
        <taxon>lamiids</taxon>
        <taxon>Lamiales</taxon>
        <taxon>Lamiaceae</taxon>
        <taxon>Nepetoideae</taxon>
        <taxon>Mentheae</taxon>
        <taxon>Salviinae</taxon>
        <taxon>Salvia</taxon>
        <taxon>Salvia subgen. Calosphace</taxon>
        <taxon>core Calosphace</taxon>
    </lineage>
</organism>
<dbReference type="Pfam" id="PF20430">
    <property type="entry name" value="Eplus_motif"/>
    <property type="match status" value="1"/>
</dbReference>
<sequence>MLHAFLGHPPFDSASSSSPLSHLRKSPTPVKITCILSPSKTPLSLSSPKLQLFSAPPFLLSKTPPFEHLLTPNHSDNIQPLSNDEISWLLKLSREYADIQLGKAVHASIIKSRQDIRLCNFLITSYIELGHLSYAERVFHLIAKPDVVSYTALISGLAKSGRGEEAVALFIDVRMSGIEPNAYAFVSILTACMRLVDLGLGSQIHALSIKTGHVNCCFVANAVMGLYGKSGCFNFVVKLFNEMCERDIASWNTVISCVVKEGLYGEAFELFYDMLVGMQEGCRADYFTLSSILIACARCSPSSTMYGKGVHAYALKIGYGSNLSVRNALIQFYAKRGCVEDVENLFSSMSMRDGFTWTAMVCAYMGFGRVGSALDVFCRMPEKNPIAYNALLAGFCQNGDSSRALRLFCRMVEEGVELTDFTLSSVLHACGLSKHSKFSKQIQSFVVKIGFGNDDLSKLHCLICALELEKAISMINEEEQHISIDEVALASLLGVFGDLGFQTLGEQFHCRAIKHGSLSDIGVGNAIVSMYSKCGDMERAIGVFDSMSEHDIVSWNCLLSGHILNRQGEKALDAWKKMVKGGIQPDPVTCVLIISAYRHTKSNLVEQCLEFFLSMKHIYNVEPNSEHYASLVGVYGFWGLLEAAEKIIKNMSFEPKTCVWKALLDSCRLHKNATIGRRAAQEILRLKPQDPSTYILQSNLYSMSGRWHCSDLVQEEMKSKGIQKFPGRSWIIHENKVHSFFGRDKSHPEAKDIYSALEILFLECSRAGYTPDTRFVLHEVEEDQKTNFLLYHSGKLAVAYGLLVTGRGKPVRVRKNIHVCGDCHTFFKYVSVVTKREIHVAEGDLPTVASHGTEVEAYNTLDPGIECSTKERKEKLLKKQHRQALMLDNMIGMDAIAAGRSFRDEKPVTYTFDDYDRSIDEVIKFTKKNKQSPKHFDGVDPLMKHELSRSGSFLLRWEFLFTLLRR</sequence>
<dbReference type="NCBIfam" id="TIGR00756">
    <property type="entry name" value="PPR"/>
    <property type="match status" value="7"/>
</dbReference>
<dbReference type="PANTHER" id="PTHR47926">
    <property type="entry name" value="PENTATRICOPEPTIDE REPEAT-CONTAINING PROTEIN"/>
    <property type="match status" value="1"/>
</dbReference>
<dbReference type="InterPro" id="IPR046849">
    <property type="entry name" value="E2_motif"/>
</dbReference>
<dbReference type="InterPro" id="IPR032867">
    <property type="entry name" value="DYW_dom"/>
</dbReference>
<dbReference type="GO" id="GO:0008270">
    <property type="term" value="F:zinc ion binding"/>
    <property type="evidence" value="ECO:0007669"/>
    <property type="project" value="InterPro"/>
</dbReference>
<dbReference type="PROSITE" id="PS51375">
    <property type="entry name" value="PPR"/>
    <property type="match status" value="5"/>
</dbReference>
<evidence type="ECO:0000256" key="3">
    <source>
        <dbReference type="PROSITE-ProRule" id="PRU00708"/>
    </source>
</evidence>
<dbReference type="EMBL" id="PNBA02000009">
    <property type="protein sequence ID" value="KAG6412902.1"/>
    <property type="molecule type" value="Genomic_DNA"/>
</dbReference>
<name>A0A8X8ZQ03_SALSN</name>
<dbReference type="AlphaFoldDB" id="A0A8X8ZQ03"/>